<dbReference type="InterPro" id="IPR050527">
    <property type="entry name" value="Snail/Krueppel_Znf"/>
</dbReference>
<dbReference type="PROSITE" id="PS50157">
    <property type="entry name" value="ZINC_FINGER_C2H2_2"/>
    <property type="match status" value="5"/>
</dbReference>
<dbReference type="KEGG" id="hazt:108680950"/>
<evidence type="ECO:0000256" key="1">
    <source>
        <dbReference type="ARBA" id="ARBA00004123"/>
    </source>
</evidence>
<feature type="domain" description="C2H2-type" evidence="13">
    <location>
        <begin position="358"/>
        <end position="381"/>
    </location>
</feature>
<dbReference type="OrthoDB" id="4748970at2759"/>
<protein>
    <submittedName>
        <fullName evidence="15">Gastrula zinc finger protein XlCGF53.1</fullName>
    </submittedName>
</protein>
<dbReference type="GO" id="GO:0005634">
    <property type="term" value="C:nucleus"/>
    <property type="evidence" value="ECO:0007669"/>
    <property type="project" value="UniProtKB-SubCell"/>
</dbReference>
<evidence type="ECO:0000256" key="7">
    <source>
        <dbReference type="ARBA" id="ARBA00023125"/>
    </source>
</evidence>
<dbReference type="FunFam" id="3.30.160.60:FF:000207">
    <property type="entry name" value="zinc finger protein SNAI2"/>
    <property type="match status" value="1"/>
</dbReference>
<feature type="compositionally biased region" description="Low complexity" evidence="12">
    <location>
        <begin position="253"/>
        <end position="263"/>
    </location>
</feature>
<feature type="region of interest" description="Disordered" evidence="12">
    <location>
        <begin position="245"/>
        <end position="266"/>
    </location>
</feature>
<dbReference type="GO" id="GO:0008270">
    <property type="term" value="F:zinc ion binding"/>
    <property type="evidence" value="ECO:0007669"/>
    <property type="project" value="UniProtKB-KW"/>
</dbReference>
<keyword evidence="2" id="KW-0479">Metal-binding</keyword>
<organism evidence="14 15">
    <name type="scientific">Hyalella azteca</name>
    <name type="common">Amphipod</name>
    <dbReference type="NCBI Taxonomy" id="294128"/>
    <lineage>
        <taxon>Eukaryota</taxon>
        <taxon>Metazoa</taxon>
        <taxon>Ecdysozoa</taxon>
        <taxon>Arthropoda</taxon>
        <taxon>Crustacea</taxon>
        <taxon>Multicrustacea</taxon>
        <taxon>Malacostraca</taxon>
        <taxon>Eumalacostraca</taxon>
        <taxon>Peracarida</taxon>
        <taxon>Amphipoda</taxon>
        <taxon>Senticaudata</taxon>
        <taxon>Talitrida</taxon>
        <taxon>Talitroidea</taxon>
        <taxon>Hyalellidae</taxon>
        <taxon>Hyalella</taxon>
    </lineage>
</organism>
<dbReference type="Pfam" id="PF00096">
    <property type="entry name" value="zf-C2H2"/>
    <property type="match status" value="3"/>
</dbReference>
<dbReference type="SMART" id="SM00355">
    <property type="entry name" value="ZnF_C2H2"/>
    <property type="match status" value="5"/>
</dbReference>
<sequence length="525" mass="57506">MYEVAGMHARSDVTEELPQDSLSFLAEVAIMAAEFPSCVREKIGDVSPADYRAENSRSSPHASGYFLKSCVATQTEGKSGDSSAILTDDGTTQSILDSCKGISYRNNKLCCHEGSSSFECDAGSYILSIRTVTDIRQADGFEALVEATPIRNHNAYESITWAVPLHKRFPLNGNIVHIDVENPNLYLTSVPPADVHSNEETKPDECKRNLTQAILLQDSKADLNLGTSQNCLFNLMDVQIKNSPEKYNSPCQSSSPTNSDQSSECQTNDLTKLYGKSRDGIDNISSIPLPGTDDSKTLASKCIQELFDSNSASSSPNKFSSQIGKESYCCPECGRAYSTSSNLARHRQCHRSSSAGGRKCPHCSKTYLSPAALSQHIRTHTQGCRCHTCGKCFSRPWLLQGHIRTHTGEKPFKCRNCGKAFADKSNLRAHVQTHSTIKPFTCLKCAKTFALKSYLYKHEESSSCRRRTSKTSSTSGRDLSLVKSRTCRSFPVKAGHTGAHVASSAKQLSSLDNKILAFERESVVS</sequence>
<dbReference type="GeneID" id="108680950"/>
<keyword evidence="8" id="KW-0804">Transcription</keyword>
<dbReference type="FunFam" id="3.30.160.60:FF:000322">
    <property type="entry name" value="GDNF-inducible zinc finger protein 1"/>
    <property type="match status" value="1"/>
</dbReference>
<evidence type="ECO:0000256" key="10">
    <source>
        <dbReference type="ARBA" id="ARBA00037948"/>
    </source>
</evidence>
<dbReference type="Proteomes" id="UP000694843">
    <property type="component" value="Unplaced"/>
</dbReference>
<keyword evidence="14" id="KW-1185">Reference proteome</keyword>
<dbReference type="PANTHER" id="PTHR24388">
    <property type="entry name" value="ZINC FINGER PROTEIN"/>
    <property type="match status" value="1"/>
</dbReference>
<evidence type="ECO:0000256" key="2">
    <source>
        <dbReference type="ARBA" id="ARBA00022723"/>
    </source>
</evidence>
<dbReference type="InterPro" id="IPR013087">
    <property type="entry name" value="Znf_C2H2_type"/>
</dbReference>
<dbReference type="RefSeq" id="XP_018025371.2">
    <property type="nucleotide sequence ID" value="XM_018169882.2"/>
</dbReference>
<keyword evidence="3" id="KW-0677">Repeat</keyword>
<dbReference type="InterPro" id="IPR036236">
    <property type="entry name" value="Znf_C2H2_sf"/>
</dbReference>
<reference evidence="15" key="1">
    <citation type="submission" date="2025-08" db="UniProtKB">
        <authorList>
            <consortium name="RefSeq"/>
        </authorList>
    </citation>
    <scope>IDENTIFICATION</scope>
    <source>
        <tissue evidence="15">Whole organism</tissue>
    </source>
</reference>
<dbReference type="Pfam" id="PF13894">
    <property type="entry name" value="zf-C2H2_4"/>
    <property type="match status" value="1"/>
</dbReference>
<keyword evidence="7" id="KW-0238">DNA-binding</keyword>
<dbReference type="GO" id="GO:0000981">
    <property type="term" value="F:DNA-binding transcription factor activity, RNA polymerase II-specific"/>
    <property type="evidence" value="ECO:0007669"/>
    <property type="project" value="TreeGrafter"/>
</dbReference>
<feature type="domain" description="C2H2-type" evidence="13">
    <location>
        <begin position="384"/>
        <end position="411"/>
    </location>
</feature>
<dbReference type="AlphaFoldDB" id="A0A8B7PJ48"/>
<dbReference type="GO" id="GO:0000978">
    <property type="term" value="F:RNA polymerase II cis-regulatory region sequence-specific DNA binding"/>
    <property type="evidence" value="ECO:0007669"/>
    <property type="project" value="TreeGrafter"/>
</dbReference>
<dbReference type="GO" id="GO:0000122">
    <property type="term" value="P:negative regulation of transcription by RNA polymerase II"/>
    <property type="evidence" value="ECO:0007669"/>
    <property type="project" value="UniProtKB-ARBA"/>
</dbReference>
<keyword evidence="4 11" id="KW-0863">Zinc-finger</keyword>
<dbReference type="GO" id="GO:2000177">
    <property type="term" value="P:regulation of neural precursor cell proliferation"/>
    <property type="evidence" value="ECO:0007669"/>
    <property type="project" value="UniProtKB-ARBA"/>
</dbReference>
<dbReference type="PROSITE" id="PS00028">
    <property type="entry name" value="ZINC_FINGER_C2H2_1"/>
    <property type="match status" value="4"/>
</dbReference>
<evidence type="ECO:0000313" key="15">
    <source>
        <dbReference type="RefSeq" id="XP_018025371.2"/>
    </source>
</evidence>
<keyword evidence="6" id="KW-0805">Transcription regulation</keyword>
<feature type="domain" description="C2H2-type" evidence="13">
    <location>
        <begin position="412"/>
        <end position="439"/>
    </location>
</feature>
<evidence type="ECO:0000256" key="11">
    <source>
        <dbReference type="PROSITE-ProRule" id="PRU00042"/>
    </source>
</evidence>
<evidence type="ECO:0000259" key="13">
    <source>
        <dbReference type="PROSITE" id="PS50157"/>
    </source>
</evidence>
<proteinExistence type="inferred from homology"/>
<accession>A0A8B7PJ48</accession>
<evidence type="ECO:0000256" key="3">
    <source>
        <dbReference type="ARBA" id="ARBA00022737"/>
    </source>
</evidence>
<evidence type="ECO:0000256" key="8">
    <source>
        <dbReference type="ARBA" id="ARBA00023163"/>
    </source>
</evidence>
<evidence type="ECO:0000256" key="9">
    <source>
        <dbReference type="ARBA" id="ARBA00023242"/>
    </source>
</evidence>
<dbReference type="SUPFAM" id="SSF57667">
    <property type="entry name" value="beta-beta-alpha zinc fingers"/>
    <property type="match status" value="3"/>
</dbReference>
<dbReference type="PANTHER" id="PTHR24388:SF100">
    <property type="entry name" value="ZINC FINGER PROTEIN 423"/>
    <property type="match status" value="1"/>
</dbReference>
<dbReference type="FunFam" id="3.30.160.60:FF:001465">
    <property type="entry name" value="Zinc finger protein 560"/>
    <property type="match status" value="1"/>
</dbReference>
<evidence type="ECO:0000256" key="6">
    <source>
        <dbReference type="ARBA" id="ARBA00023015"/>
    </source>
</evidence>
<keyword evidence="9" id="KW-0539">Nucleus</keyword>
<gene>
    <name evidence="15" type="primary">LOC108680950</name>
</gene>
<dbReference type="GO" id="GO:0060562">
    <property type="term" value="P:epithelial tube morphogenesis"/>
    <property type="evidence" value="ECO:0007669"/>
    <property type="project" value="UniProtKB-ARBA"/>
</dbReference>
<dbReference type="FunFam" id="3.30.160.60:FF:000043">
    <property type="entry name" value="Scratch family zinc finger 2"/>
    <property type="match status" value="1"/>
</dbReference>
<comment type="similarity">
    <text evidence="10">Belongs to the snail C2H2-type zinc-finger protein family.</text>
</comment>
<keyword evidence="5" id="KW-0862">Zinc</keyword>
<dbReference type="GO" id="GO:0055059">
    <property type="term" value="P:asymmetric neuroblast division"/>
    <property type="evidence" value="ECO:0007669"/>
    <property type="project" value="UniProtKB-ARBA"/>
</dbReference>
<feature type="domain" description="C2H2-type" evidence="13">
    <location>
        <begin position="440"/>
        <end position="467"/>
    </location>
</feature>
<evidence type="ECO:0000313" key="14">
    <source>
        <dbReference type="Proteomes" id="UP000694843"/>
    </source>
</evidence>
<comment type="subcellular location">
    <subcellularLocation>
        <location evidence="1">Nucleus</location>
    </subcellularLocation>
</comment>
<dbReference type="Gene3D" id="3.30.160.60">
    <property type="entry name" value="Classic Zinc Finger"/>
    <property type="match status" value="4"/>
</dbReference>
<evidence type="ECO:0000256" key="4">
    <source>
        <dbReference type="ARBA" id="ARBA00022771"/>
    </source>
</evidence>
<dbReference type="OMA" id="CCHEGSS"/>
<evidence type="ECO:0000256" key="5">
    <source>
        <dbReference type="ARBA" id="ARBA00022833"/>
    </source>
</evidence>
<name>A0A8B7PJ48_HYAAZ</name>
<feature type="domain" description="C2H2-type" evidence="13">
    <location>
        <begin position="328"/>
        <end position="355"/>
    </location>
</feature>
<evidence type="ECO:0000256" key="12">
    <source>
        <dbReference type="SAM" id="MobiDB-lite"/>
    </source>
</evidence>